<feature type="domain" description="Histidine kinase" evidence="10">
    <location>
        <begin position="384"/>
        <end position="604"/>
    </location>
</feature>
<keyword evidence="13" id="KW-1185">Reference proteome</keyword>
<accession>A0A238W2Z0</accession>
<dbReference type="EMBL" id="FZNY01000001">
    <property type="protein sequence ID" value="SNR40920.1"/>
    <property type="molecule type" value="Genomic_DNA"/>
</dbReference>
<evidence type="ECO:0000313" key="12">
    <source>
        <dbReference type="EMBL" id="SNR40920.1"/>
    </source>
</evidence>
<evidence type="ECO:0000256" key="7">
    <source>
        <dbReference type="SAM" id="Coils"/>
    </source>
</evidence>
<dbReference type="AlphaFoldDB" id="A0A238W2Z0"/>
<dbReference type="GO" id="GO:0000155">
    <property type="term" value="F:phosphorelay sensor kinase activity"/>
    <property type="evidence" value="ECO:0007669"/>
    <property type="project" value="InterPro"/>
</dbReference>
<organism evidence="12 13">
    <name type="scientific">Dokdonia pacifica</name>
    <dbReference type="NCBI Taxonomy" id="1627892"/>
    <lineage>
        <taxon>Bacteria</taxon>
        <taxon>Pseudomonadati</taxon>
        <taxon>Bacteroidota</taxon>
        <taxon>Flavobacteriia</taxon>
        <taxon>Flavobacteriales</taxon>
        <taxon>Flavobacteriaceae</taxon>
        <taxon>Dokdonia</taxon>
    </lineage>
</organism>
<dbReference type="SUPFAM" id="SSF52172">
    <property type="entry name" value="CheY-like"/>
    <property type="match status" value="1"/>
</dbReference>
<dbReference type="SMART" id="SM00388">
    <property type="entry name" value="HisKA"/>
    <property type="match status" value="1"/>
</dbReference>
<keyword evidence="8" id="KW-1133">Transmembrane helix</keyword>
<dbReference type="InterPro" id="IPR036890">
    <property type="entry name" value="HATPase_C_sf"/>
</dbReference>
<evidence type="ECO:0000256" key="2">
    <source>
        <dbReference type="ARBA" id="ARBA00012438"/>
    </source>
</evidence>
<evidence type="ECO:0000256" key="9">
    <source>
        <dbReference type="SAM" id="SignalP"/>
    </source>
</evidence>
<evidence type="ECO:0000259" key="11">
    <source>
        <dbReference type="PROSITE" id="PS50110"/>
    </source>
</evidence>
<feature type="modified residue" description="4-aspartylphosphate" evidence="6">
    <location>
        <position position="675"/>
    </location>
</feature>
<dbReference type="EC" id="2.7.13.3" evidence="2"/>
<keyword evidence="5" id="KW-0418">Kinase</keyword>
<name>A0A238W2Z0_9FLAO</name>
<dbReference type="Pfam" id="PF00512">
    <property type="entry name" value="HisKA"/>
    <property type="match status" value="1"/>
</dbReference>
<dbReference type="Pfam" id="PF00072">
    <property type="entry name" value="Response_reg"/>
    <property type="match status" value="1"/>
</dbReference>
<feature type="coiled-coil region" evidence="7">
    <location>
        <begin position="291"/>
        <end position="318"/>
    </location>
</feature>
<dbReference type="CDD" id="cd16922">
    <property type="entry name" value="HATPase_EvgS-ArcB-TorS-like"/>
    <property type="match status" value="1"/>
</dbReference>
<dbReference type="FunFam" id="3.30.565.10:FF:000010">
    <property type="entry name" value="Sensor histidine kinase RcsC"/>
    <property type="match status" value="1"/>
</dbReference>
<dbReference type="Gene3D" id="1.10.287.130">
    <property type="match status" value="1"/>
</dbReference>
<keyword evidence="4" id="KW-0808">Transferase</keyword>
<dbReference type="Pfam" id="PF02518">
    <property type="entry name" value="HATPase_c"/>
    <property type="match status" value="1"/>
</dbReference>
<dbReference type="PROSITE" id="PS50109">
    <property type="entry name" value="HIS_KIN"/>
    <property type="match status" value="1"/>
</dbReference>
<dbReference type="InterPro" id="IPR001789">
    <property type="entry name" value="Sig_transdc_resp-reg_receiver"/>
</dbReference>
<proteinExistence type="predicted"/>
<protein>
    <recommendedName>
        <fullName evidence="2">histidine kinase</fullName>
        <ecNumber evidence="2">2.7.13.3</ecNumber>
    </recommendedName>
</protein>
<keyword evidence="8" id="KW-0472">Membrane</keyword>
<dbReference type="InterPro" id="IPR003594">
    <property type="entry name" value="HATPase_dom"/>
</dbReference>
<dbReference type="Gene3D" id="3.40.50.2300">
    <property type="match status" value="1"/>
</dbReference>
<dbReference type="Proteomes" id="UP000198379">
    <property type="component" value="Unassembled WGS sequence"/>
</dbReference>
<dbReference type="InterPro" id="IPR011006">
    <property type="entry name" value="CheY-like_superfamily"/>
</dbReference>
<reference evidence="12 13" key="1">
    <citation type="submission" date="2017-06" db="EMBL/GenBank/DDBJ databases">
        <authorList>
            <person name="Kim H.J."/>
            <person name="Triplett B.A."/>
        </authorList>
    </citation>
    <scope>NUCLEOTIDE SEQUENCE [LARGE SCALE GENOMIC DNA]</scope>
    <source>
        <strain evidence="12 13">DSM 25597</strain>
    </source>
</reference>
<gene>
    <name evidence="12" type="ORF">SAMN06265376_101643</name>
</gene>
<dbReference type="SMART" id="SM00448">
    <property type="entry name" value="REC"/>
    <property type="match status" value="1"/>
</dbReference>
<feature type="chain" id="PRO_5013054058" description="histidine kinase" evidence="9">
    <location>
        <begin position="22"/>
        <end position="741"/>
    </location>
</feature>
<dbReference type="PANTHER" id="PTHR43047">
    <property type="entry name" value="TWO-COMPONENT HISTIDINE PROTEIN KINASE"/>
    <property type="match status" value="1"/>
</dbReference>
<dbReference type="SMART" id="SM00387">
    <property type="entry name" value="HATPase_c"/>
    <property type="match status" value="1"/>
</dbReference>
<dbReference type="CDD" id="cd00082">
    <property type="entry name" value="HisKA"/>
    <property type="match status" value="1"/>
</dbReference>
<keyword evidence="8" id="KW-0812">Transmembrane</keyword>
<dbReference type="PRINTS" id="PR00344">
    <property type="entry name" value="BCTRLSENSOR"/>
</dbReference>
<evidence type="ECO:0000256" key="8">
    <source>
        <dbReference type="SAM" id="Phobius"/>
    </source>
</evidence>
<dbReference type="OrthoDB" id="4457677at2"/>
<dbReference type="InterPro" id="IPR004358">
    <property type="entry name" value="Sig_transdc_His_kin-like_C"/>
</dbReference>
<dbReference type="Gene3D" id="3.30.565.10">
    <property type="entry name" value="Histidine kinase-like ATPase, C-terminal domain"/>
    <property type="match status" value="1"/>
</dbReference>
<evidence type="ECO:0000259" key="10">
    <source>
        <dbReference type="PROSITE" id="PS50109"/>
    </source>
</evidence>
<dbReference type="InterPro" id="IPR003661">
    <property type="entry name" value="HisK_dim/P_dom"/>
</dbReference>
<dbReference type="InterPro" id="IPR036097">
    <property type="entry name" value="HisK_dim/P_sf"/>
</dbReference>
<evidence type="ECO:0000256" key="5">
    <source>
        <dbReference type="ARBA" id="ARBA00022777"/>
    </source>
</evidence>
<keyword evidence="9" id="KW-0732">Signal</keyword>
<evidence type="ECO:0000256" key="3">
    <source>
        <dbReference type="ARBA" id="ARBA00022553"/>
    </source>
</evidence>
<feature type="transmembrane region" description="Helical" evidence="8">
    <location>
        <begin position="324"/>
        <end position="345"/>
    </location>
</feature>
<evidence type="ECO:0000313" key="13">
    <source>
        <dbReference type="Proteomes" id="UP000198379"/>
    </source>
</evidence>
<dbReference type="SUPFAM" id="SSF47384">
    <property type="entry name" value="Homodimeric domain of signal transducing histidine kinase"/>
    <property type="match status" value="1"/>
</dbReference>
<feature type="signal peptide" evidence="9">
    <location>
        <begin position="1"/>
        <end position="21"/>
    </location>
</feature>
<dbReference type="PROSITE" id="PS50110">
    <property type="entry name" value="RESPONSE_REGULATORY"/>
    <property type="match status" value="1"/>
</dbReference>
<dbReference type="InterPro" id="IPR011990">
    <property type="entry name" value="TPR-like_helical_dom_sf"/>
</dbReference>
<dbReference type="SUPFAM" id="SSF48452">
    <property type="entry name" value="TPR-like"/>
    <property type="match status" value="1"/>
</dbReference>
<dbReference type="InterPro" id="IPR005467">
    <property type="entry name" value="His_kinase_dom"/>
</dbReference>
<dbReference type="Gene3D" id="1.25.40.10">
    <property type="entry name" value="Tetratricopeptide repeat domain"/>
    <property type="match status" value="2"/>
</dbReference>
<dbReference type="Pfam" id="PF13424">
    <property type="entry name" value="TPR_12"/>
    <property type="match status" value="1"/>
</dbReference>
<keyword evidence="7" id="KW-0175">Coiled coil</keyword>
<keyword evidence="3 6" id="KW-0597">Phosphoprotein</keyword>
<dbReference type="SUPFAM" id="SSF55874">
    <property type="entry name" value="ATPase domain of HSP90 chaperone/DNA topoisomerase II/histidine kinase"/>
    <property type="match status" value="1"/>
</dbReference>
<dbReference type="CDD" id="cd17546">
    <property type="entry name" value="REC_hyHK_CKI1_RcsC-like"/>
    <property type="match status" value="1"/>
</dbReference>
<evidence type="ECO:0000256" key="6">
    <source>
        <dbReference type="PROSITE-ProRule" id="PRU00169"/>
    </source>
</evidence>
<comment type="catalytic activity">
    <reaction evidence="1">
        <text>ATP + protein L-histidine = ADP + protein N-phospho-L-histidine.</text>
        <dbReference type="EC" id="2.7.13.3"/>
    </reaction>
</comment>
<dbReference type="RefSeq" id="WP_089369970.1">
    <property type="nucleotide sequence ID" value="NZ_BMEP01000002.1"/>
</dbReference>
<evidence type="ECO:0000256" key="4">
    <source>
        <dbReference type="ARBA" id="ARBA00022679"/>
    </source>
</evidence>
<feature type="domain" description="Response regulatory" evidence="11">
    <location>
        <begin position="626"/>
        <end position="740"/>
    </location>
</feature>
<evidence type="ECO:0000256" key="1">
    <source>
        <dbReference type="ARBA" id="ARBA00000085"/>
    </source>
</evidence>
<sequence>MFKTPNILFVFFCLLCTSITAQDLQQSESFKDIPYTYTNVQIDSMIGVLRDDFHNANYDKIIDKTPDLISNARDIEYKAGERGLISVLGNAFIQIDDTEKASEIFNEALVKAQQQKDTLYIGILNINLGNTYFKEDHQRAITYFENAYKTGQQLKDDRFTFISLNNLSELYVGIKDPDKAQYYVDKTLPMALKSKDLEDRKEEYLATIYHVQGGIFLLKKQYNQAIEYLLQSMEIGKDGVYQEETLLNNYKYLIEAYENTEQYKVLNDVRKEYEALRDKRYDTDNISQQQLARSKFNLDQYEQRLKASELEKQLAQQKASSSKLLSTFSLIVGSILLLFVGLLLYMRRKRFKLLKDLKAKNQQYLEAKEKSEKLTQAKTQLFSTISHELRTPLYGIIGLSSILLKDPKLKDNLEDLTSLKFSADYLLALVNDVLNLNKLESQTGQLIQNSNFNLETLIHSITQSFEFINQQNNNVVYIDIDPTIPKTLVGDQVKISQILMNLVSNASKFTQDGRIDVIVKKQRVDDQNISLLFMIKDTGIGIPEEQQEKIFEEFTQGTNLSEYEGTGLGLPIVNKILAILGSKIMFESTYGKGTTFSCVLSFSKSIISQQNTGQENVCIEKLQDKKILIVDDNKINQLVTQKVLEQHGMSHGIADNGLDAIEKVKEQSYDAILMDVNMPVMNGLDSSREIRNIGLNTPIIALTAINAINPEKDFGSYGIDDAIVKPYRTERLLELLVKYIN</sequence>